<name>A0AAP0C4X3_9ASTR</name>
<dbReference type="AlphaFoldDB" id="A0AAP0C4X3"/>
<gene>
    <name evidence="3" type="ORF">SSX86_031902</name>
</gene>
<organism evidence="3 4">
    <name type="scientific">Deinandra increscens subsp. villosa</name>
    <dbReference type="NCBI Taxonomy" id="3103831"/>
    <lineage>
        <taxon>Eukaryota</taxon>
        <taxon>Viridiplantae</taxon>
        <taxon>Streptophyta</taxon>
        <taxon>Embryophyta</taxon>
        <taxon>Tracheophyta</taxon>
        <taxon>Spermatophyta</taxon>
        <taxon>Magnoliopsida</taxon>
        <taxon>eudicotyledons</taxon>
        <taxon>Gunneridae</taxon>
        <taxon>Pentapetalae</taxon>
        <taxon>asterids</taxon>
        <taxon>campanulids</taxon>
        <taxon>Asterales</taxon>
        <taxon>Asteraceae</taxon>
        <taxon>Asteroideae</taxon>
        <taxon>Heliantheae alliance</taxon>
        <taxon>Madieae</taxon>
        <taxon>Madiinae</taxon>
        <taxon>Deinandra</taxon>
    </lineage>
</organism>
<dbReference type="InterPro" id="IPR012677">
    <property type="entry name" value="Nucleotide-bd_a/b_plait_sf"/>
</dbReference>
<feature type="non-terminal residue" evidence="3">
    <location>
        <position position="1"/>
    </location>
</feature>
<protein>
    <recommendedName>
        <fullName evidence="2">RRM domain-containing protein</fullName>
    </recommendedName>
</protein>
<dbReference type="SUPFAM" id="SSF54928">
    <property type="entry name" value="RNA-binding domain, RBD"/>
    <property type="match status" value="1"/>
</dbReference>
<dbReference type="Pfam" id="PF00076">
    <property type="entry name" value="RRM_1"/>
    <property type="match status" value="1"/>
</dbReference>
<accession>A0AAP0C4X3</accession>
<keyword evidence="1" id="KW-0694">RNA-binding</keyword>
<dbReference type="Gene3D" id="3.30.70.330">
    <property type="match status" value="1"/>
</dbReference>
<evidence type="ECO:0000313" key="4">
    <source>
        <dbReference type="Proteomes" id="UP001408789"/>
    </source>
</evidence>
<evidence type="ECO:0000259" key="2">
    <source>
        <dbReference type="PROSITE" id="PS50102"/>
    </source>
</evidence>
<evidence type="ECO:0000256" key="1">
    <source>
        <dbReference type="PROSITE-ProRule" id="PRU00176"/>
    </source>
</evidence>
<feature type="domain" description="RRM" evidence="2">
    <location>
        <begin position="58"/>
        <end position="126"/>
    </location>
</feature>
<proteinExistence type="predicted"/>
<dbReference type="GO" id="GO:0003723">
    <property type="term" value="F:RNA binding"/>
    <property type="evidence" value="ECO:0007669"/>
    <property type="project" value="UniProtKB-UniRule"/>
</dbReference>
<dbReference type="InterPro" id="IPR035979">
    <property type="entry name" value="RBD_domain_sf"/>
</dbReference>
<dbReference type="EMBL" id="JBCNJP010008261">
    <property type="protein sequence ID" value="KAK9049131.1"/>
    <property type="molecule type" value="Genomic_DNA"/>
</dbReference>
<sequence>DSSNAETDCTSENTRTSVFDVSALRRIILTLTKKMSFVVRMAYVSSQPQFRYTQTPSKVLQLRNLPWECTEEELIELRKPFSKVMNRKCNVRANRNQAFIEFAEQNQAIAMISYYASSSELAQVSP</sequence>
<dbReference type="PANTHER" id="PTHR15592">
    <property type="entry name" value="MATRIN 3/NUCLEAR PROTEIN 220-RELATED"/>
    <property type="match status" value="1"/>
</dbReference>
<dbReference type="PROSITE" id="PS50102">
    <property type="entry name" value="RRM"/>
    <property type="match status" value="1"/>
</dbReference>
<dbReference type="InterPro" id="IPR000504">
    <property type="entry name" value="RRM_dom"/>
</dbReference>
<comment type="caution">
    <text evidence="3">The sequence shown here is derived from an EMBL/GenBank/DDBJ whole genome shotgun (WGS) entry which is preliminary data.</text>
</comment>
<evidence type="ECO:0000313" key="3">
    <source>
        <dbReference type="EMBL" id="KAK9049131.1"/>
    </source>
</evidence>
<dbReference type="Proteomes" id="UP001408789">
    <property type="component" value="Unassembled WGS sequence"/>
</dbReference>
<keyword evidence="4" id="KW-1185">Reference proteome</keyword>
<reference evidence="3 4" key="1">
    <citation type="submission" date="2024-04" db="EMBL/GenBank/DDBJ databases">
        <title>The reference genome of an endangered Asteraceae, Deinandra increscens subsp. villosa, native to the Central Coast of California.</title>
        <authorList>
            <person name="Guilliams M."/>
            <person name="Hasenstab-Lehman K."/>
            <person name="Meyer R."/>
            <person name="Mcevoy S."/>
        </authorList>
    </citation>
    <scope>NUCLEOTIDE SEQUENCE [LARGE SCALE GENOMIC DNA]</scope>
    <source>
        <tissue evidence="3">Leaf</tissue>
    </source>
</reference>